<evidence type="ECO:0000313" key="1">
    <source>
        <dbReference type="EMBL" id="KDR72298.1"/>
    </source>
</evidence>
<dbReference type="HOGENOM" id="CLU_1594831_0_0_1"/>
<keyword evidence="2" id="KW-1185">Reference proteome</keyword>
<dbReference type="Proteomes" id="UP000027222">
    <property type="component" value="Unassembled WGS sequence"/>
</dbReference>
<dbReference type="OrthoDB" id="2994928at2759"/>
<sequence length="184" mass="20244">MSLVAENHFTAFIYRPGSSVIEYGDSMHHRPPEDIVAVLQWVFSGLSETTISTISHGNIPKQGPGCGEGSCGIIAHNFIEIALGTHRTHCNADKVQRWSGSQSRHFRDTALQDLILFHHTASQSAGDFATWTLPVVPDTSMHGVEVEVNTSMGSGFNDFNNFTPNVSIFLINLQLSFLPKFTIE</sequence>
<evidence type="ECO:0000313" key="2">
    <source>
        <dbReference type="Proteomes" id="UP000027222"/>
    </source>
</evidence>
<name>A0A067SZU5_GALM3</name>
<organism evidence="1 2">
    <name type="scientific">Galerina marginata (strain CBS 339.88)</name>
    <dbReference type="NCBI Taxonomy" id="685588"/>
    <lineage>
        <taxon>Eukaryota</taxon>
        <taxon>Fungi</taxon>
        <taxon>Dikarya</taxon>
        <taxon>Basidiomycota</taxon>
        <taxon>Agaricomycotina</taxon>
        <taxon>Agaricomycetes</taxon>
        <taxon>Agaricomycetidae</taxon>
        <taxon>Agaricales</taxon>
        <taxon>Agaricineae</taxon>
        <taxon>Strophariaceae</taxon>
        <taxon>Galerina</taxon>
    </lineage>
</organism>
<dbReference type="AlphaFoldDB" id="A0A067SZU5"/>
<protein>
    <submittedName>
        <fullName evidence="1">Uncharacterized protein</fullName>
    </submittedName>
</protein>
<reference evidence="2" key="1">
    <citation type="journal article" date="2014" name="Proc. Natl. Acad. Sci. U.S.A.">
        <title>Extensive sampling of basidiomycete genomes demonstrates inadequacy of the white-rot/brown-rot paradigm for wood decay fungi.</title>
        <authorList>
            <person name="Riley R."/>
            <person name="Salamov A.A."/>
            <person name="Brown D.W."/>
            <person name="Nagy L.G."/>
            <person name="Floudas D."/>
            <person name="Held B.W."/>
            <person name="Levasseur A."/>
            <person name="Lombard V."/>
            <person name="Morin E."/>
            <person name="Otillar R."/>
            <person name="Lindquist E.A."/>
            <person name="Sun H."/>
            <person name="LaButti K.M."/>
            <person name="Schmutz J."/>
            <person name="Jabbour D."/>
            <person name="Luo H."/>
            <person name="Baker S.E."/>
            <person name="Pisabarro A.G."/>
            <person name="Walton J.D."/>
            <person name="Blanchette R.A."/>
            <person name="Henrissat B."/>
            <person name="Martin F."/>
            <person name="Cullen D."/>
            <person name="Hibbett D.S."/>
            <person name="Grigoriev I.V."/>
        </authorList>
    </citation>
    <scope>NUCLEOTIDE SEQUENCE [LARGE SCALE GENOMIC DNA]</scope>
    <source>
        <strain evidence="2">CBS 339.88</strain>
    </source>
</reference>
<gene>
    <name evidence="1" type="ORF">GALMADRAFT_73963</name>
</gene>
<proteinExistence type="predicted"/>
<accession>A0A067SZU5</accession>
<dbReference type="EMBL" id="KL142389">
    <property type="protein sequence ID" value="KDR72298.1"/>
    <property type="molecule type" value="Genomic_DNA"/>
</dbReference>